<dbReference type="AlphaFoldDB" id="A0A7X2KZQ9"/>
<keyword evidence="2" id="KW-1185">Reference proteome</keyword>
<organism evidence="1 2">
    <name type="scientific">Paenibacillus monticola</name>
    <dbReference type="NCBI Taxonomy" id="2666075"/>
    <lineage>
        <taxon>Bacteria</taxon>
        <taxon>Bacillati</taxon>
        <taxon>Bacillota</taxon>
        <taxon>Bacilli</taxon>
        <taxon>Bacillales</taxon>
        <taxon>Paenibacillaceae</taxon>
        <taxon>Paenibacillus</taxon>
    </lineage>
</organism>
<accession>A0A7X2KZQ9</accession>
<proteinExistence type="predicted"/>
<name>A0A7X2KZQ9_9BACL</name>
<dbReference type="Proteomes" id="UP000463051">
    <property type="component" value="Unassembled WGS sequence"/>
</dbReference>
<dbReference type="EMBL" id="WJXB01000001">
    <property type="protein sequence ID" value="MRN51967.1"/>
    <property type="molecule type" value="Genomic_DNA"/>
</dbReference>
<gene>
    <name evidence="1" type="ORF">GJB61_03000</name>
</gene>
<dbReference type="RefSeq" id="WP_154116951.1">
    <property type="nucleotide sequence ID" value="NZ_WJXB01000001.1"/>
</dbReference>
<evidence type="ECO:0000313" key="2">
    <source>
        <dbReference type="Proteomes" id="UP000463051"/>
    </source>
</evidence>
<comment type="caution">
    <text evidence="1">The sequence shown here is derived from an EMBL/GenBank/DDBJ whole genome shotgun (WGS) entry which is preliminary data.</text>
</comment>
<protein>
    <submittedName>
        <fullName evidence="1">Uncharacterized protein</fullName>
    </submittedName>
</protein>
<sequence>MDWDKLVKDLRESNALAKAAAEAIPDGGSANLDSVFLCIPRQPETKVLNAIQKAGLYCRAKRRWIGSGYMINPDSSGQGDKRCKAVTVMYKELAGRGWDVLTYRKVD</sequence>
<evidence type="ECO:0000313" key="1">
    <source>
        <dbReference type="EMBL" id="MRN51967.1"/>
    </source>
</evidence>
<reference evidence="1 2" key="1">
    <citation type="submission" date="2019-11" db="EMBL/GenBank/DDBJ databases">
        <title>Paenibacillus monticola sp. nov., a novel PGPR strain isolated from mountain sample in China.</title>
        <authorList>
            <person name="Zhao Q."/>
            <person name="Li H.-P."/>
            <person name="Zhang J.-L."/>
        </authorList>
    </citation>
    <scope>NUCLEOTIDE SEQUENCE [LARGE SCALE GENOMIC DNA]</scope>
    <source>
        <strain evidence="1 2">LC-T2</strain>
    </source>
</reference>